<evidence type="ECO:0000313" key="2">
    <source>
        <dbReference type="Proteomes" id="UP000838878"/>
    </source>
</evidence>
<accession>A0A8J9UL91</accession>
<organism evidence="1 2">
    <name type="scientific">Brenthis ino</name>
    <name type="common">lesser marbled fritillary</name>
    <dbReference type="NCBI Taxonomy" id="405034"/>
    <lineage>
        <taxon>Eukaryota</taxon>
        <taxon>Metazoa</taxon>
        <taxon>Ecdysozoa</taxon>
        <taxon>Arthropoda</taxon>
        <taxon>Hexapoda</taxon>
        <taxon>Insecta</taxon>
        <taxon>Pterygota</taxon>
        <taxon>Neoptera</taxon>
        <taxon>Endopterygota</taxon>
        <taxon>Lepidoptera</taxon>
        <taxon>Glossata</taxon>
        <taxon>Ditrysia</taxon>
        <taxon>Papilionoidea</taxon>
        <taxon>Nymphalidae</taxon>
        <taxon>Heliconiinae</taxon>
        <taxon>Argynnini</taxon>
        <taxon>Brenthis</taxon>
    </lineage>
</organism>
<dbReference type="EMBL" id="OV170223">
    <property type="protein sequence ID" value="CAH0721987.1"/>
    <property type="molecule type" value="Genomic_DNA"/>
</dbReference>
<name>A0A8J9UL91_9NEOP</name>
<dbReference type="AlphaFoldDB" id="A0A8J9UL91"/>
<dbReference type="Proteomes" id="UP000838878">
    <property type="component" value="Chromosome 3"/>
</dbReference>
<keyword evidence="2" id="KW-1185">Reference proteome</keyword>
<proteinExistence type="predicted"/>
<sequence>MLKFVDIAVVDVVLDGMWTDTTRARIVWEYHDATGNDKRKVRQVDWSKSRDRGMRLLLEAGAGAPPTGSPV</sequence>
<protein>
    <submittedName>
        <fullName evidence="1">Uncharacterized protein</fullName>
    </submittedName>
</protein>
<feature type="non-terminal residue" evidence="1">
    <location>
        <position position="71"/>
    </location>
</feature>
<reference evidence="1" key="1">
    <citation type="submission" date="2021-12" db="EMBL/GenBank/DDBJ databases">
        <authorList>
            <person name="Martin H S."/>
        </authorList>
    </citation>
    <scope>NUCLEOTIDE SEQUENCE</scope>
</reference>
<evidence type="ECO:0000313" key="1">
    <source>
        <dbReference type="EMBL" id="CAH0721987.1"/>
    </source>
</evidence>
<gene>
    <name evidence="1" type="ORF">BINO364_LOCUS8014</name>
</gene>